<comment type="subunit">
    <text evidence="5">Binds to RNA polymerase II (RNAPII).</text>
</comment>
<dbReference type="GO" id="GO:0005525">
    <property type="term" value="F:GTP binding"/>
    <property type="evidence" value="ECO:0007669"/>
    <property type="project" value="UniProtKB-KW"/>
</dbReference>
<protein>
    <recommendedName>
        <fullName evidence="5">GPN-loop GTPase 2</fullName>
    </recommendedName>
</protein>
<feature type="region of interest" description="Disordered" evidence="6">
    <location>
        <begin position="371"/>
        <end position="401"/>
    </location>
</feature>
<dbReference type="GO" id="GO:0003924">
    <property type="term" value="F:GTPase activity"/>
    <property type="evidence" value="ECO:0007669"/>
    <property type="project" value="TreeGrafter"/>
</dbReference>
<dbReference type="AlphaFoldDB" id="A0AAV5GPL9"/>
<evidence type="ECO:0000256" key="3">
    <source>
        <dbReference type="ARBA" id="ARBA00022801"/>
    </source>
</evidence>
<dbReference type="Proteomes" id="UP001342314">
    <property type="component" value="Unassembled WGS sequence"/>
</dbReference>
<reference evidence="7 8" key="1">
    <citation type="submission" date="2021-12" db="EMBL/GenBank/DDBJ databases">
        <title>High titer production of polyol ester of fatty acids by Rhodotorula paludigena BS15 towards product separation-free biomass refinery.</title>
        <authorList>
            <person name="Mano J."/>
            <person name="Ono H."/>
            <person name="Tanaka T."/>
            <person name="Naito K."/>
            <person name="Sushida H."/>
            <person name="Ike M."/>
            <person name="Tokuyasu K."/>
            <person name="Kitaoka M."/>
        </authorList>
    </citation>
    <scope>NUCLEOTIDE SEQUENCE [LARGE SCALE GENOMIC DNA]</scope>
    <source>
        <strain evidence="7 8">BS15</strain>
    </source>
</reference>
<feature type="region of interest" description="Disordered" evidence="6">
    <location>
        <begin position="295"/>
        <end position="340"/>
    </location>
</feature>
<feature type="region of interest" description="Disordered" evidence="6">
    <location>
        <begin position="100"/>
        <end position="120"/>
    </location>
</feature>
<gene>
    <name evidence="7" type="ORF">Rhopal_004337-T1</name>
</gene>
<keyword evidence="4 5" id="KW-0342">GTP-binding</keyword>
<evidence type="ECO:0000256" key="2">
    <source>
        <dbReference type="ARBA" id="ARBA00022741"/>
    </source>
</evidence>
<dbReference type="InterPro" id="IPR004130">
    <property type="entry name" value="Gpn"/>
</dbReference>
<keyword evidence="3 5" id="KW-0378">Hydrolase</keyword>
<dbReference type="GO" id="GO:0005737">
    <property type="term" value="C:cytoplasm"/>
    <property type="evidence" value="ECO:0007669"/>
    <property type="project" value="TreeGrafter"/>
</dbReference>
<dbReference type="PANTHER" id="PTHR21231:SF3">
    <property type="entry name" value="GPN-LOOP GTPASE 2"/>
    <property type="match status" value="1"/>
</dbReference>
<evidence type="ECO:0000256" key="4">
    <source>
        <dbReference type="ARBA" id="ARBA00023134"/>
    </source>
</evidence>
<feature type="compositionally biased region" description="Low complexity" evidence="6">
    <location>
        <begin position="295"/>
        <end position="306"/>
    </location>
</feature>
<accession>A0AAV5GPL9</accession>
<feature type="compositionally biased region" description="Acidic residues" evidence="6">
    <location>
        <begin position="100"/>
        <end position="113"/>
    </location>
</feature>
<dbReference type="EMBL" id="BQKY01000008">
    <property type="protein sequence ID" value="GJN91317.1"/>
    <property type="molecule type" value="Genomic_DNA"/>
</dbReference>
<evidence type="ECO:0000256" key="6">
    <source>
        <dbReference type="SAM" id="MobiDB-lite"/>
    </source>
</evidence>
<sequence>MVFGQVVIGPPGSGKTTYVWGLHQFFTALQRPILLVNLDPASASPPCPHSISISSLISLQDAMDAHKLGPNGAMLYCLEYLEANLDWLEDELDKAMKALEEDEQPDEDDEMDEVTGGKRERRRWKRGEMYVVFDTPGQVELSTNHGSLKRIVEQLQKRVGFRLAAVHLMDASHILDASKYVAVLLLALRTMLQLELPHVNVFSKIDLLAQAGDLPFNLDFYTEVQDLSYLLPLLERDQRTQRFGELNRVICELVEEFGLVSFETLAVEDKDSMLRLVQVIDQALGYVPPSLASLPSASSASSSTPHSHSHDHSHPHSHSTDAHASHHARAPHPSFAQSQPLSTSLHALSVQEKWVDHAAEYAAHERGMWEKEGEWAAERATEESKRRAVERARREAEDGGR</sequence>
<dbReference type="CDD" id="cd17871">
    <property type="entry name" value="GPN2"/>
    <property type="match status" value="1"/>
</dbReference>
<proteinExistence type="inferred from homology"/>
<evidence type="ECO:0000256" key="1">
    <source>
        <dbReference type="ARBA" id="ARBA00005290"/>
    </source>
</evidence>
<keyword evidence="8" id="KW-1185">Reference proteome</keyword>
<comment type="similarity">
    <text evidence="1 5">Belongs to the GPN-loop GTPase family.</text>
</comment>
<evidence type="ECO:0000256" key="5">
    <source>
        <dbReference type="RuleBase" id="RU365059"/>
    </source>
</evidence>
<name>A0AAV5GPL9_9BASI</name>
<evidence type="ECO:0000313" key="8">
    <source>
        <dbReference type="Proteomes" id="UP001342314"/>
    </source>
</evidence>
<comment type="function">
    <text evidence="5">Small GTPase required for proper localization of RNA polymerase II and III (RNAPII and RNAPIII). May act at an RNAP assembly step prior to nuclear import.</text>
</comment>
<keyword evidence="2 5" id="KW-0547">Nucleotide-binding</keyword>
<dbReference type="Gene3D" id="3.40.50.300">
    <property type="entry name" value="P-loop containing nucleotide triphosphate hydrolases"/>
    <property type="match status" value="1"/>
</dbReference>
<dbReference type="SUPFAM" id="SSF52540">
    <property type="entry name" value="P-loop containing nucleoside triphosphate hydrolases"/>
    <property type="match status" value="1"/>
</dbReference>
<feature type="compositionally biased region" description="Basic and acidic residues" evidence="6">
    <location>
        <begin position="308"/>
        <end position="324"/>
    </location>
</feature>
<comment type="caution">
    <text evidence="7">The sequence shown here is derived from an EMBL/GenBank/DDBJ whole genome shotgun (WGS) entry which is preliminary data.</text>
</comment>
<organism evidence="7 8">
    <name type="scientific">Rhodotorula paludigena</name>
    <dbReference type="NCBI Taxonomy" id="86838"/>
    <lineage>
        <taxon>Eukaryota</taxon>
        <taxon>Fungi</taxon>
        <taxon>Dikarya</taxon>
        <taxon>Basidiomycota</taxon>
        <taxon>Pucciniomycotina</taxon>
        <taxon>Microbotryomycetes</taxon>
        <taxon>Sporidiobolales</taxon>
        <taxon>Sporidiobolaceae</taxon>
        <taxon>Rhodotorula</taxon>
    </lineage>
</organism>
<dbReference type="InterPro" id="IPR027417">
    <property type="entry name" value="P-loop_NTPase"/>
</dbReference>
<dbReference type="InterPro" id="IPR030231">
    <property type="entry name" value="Gpn2"/>
</dbReference>
<dbReference type="PANTHER" id="PTHR21231">
    <property type="entry name" value="XPA-BINDING PROTEIN 1-RELATED"/>
    <property type="match status" value="1"/>
</dbReference>
<dbReference type="Pfam" id="PF03029">
    <property type="entry name" value="ATP_bind_1"/>
    <property type="match status" value="1"/>
</dbReference>
<evidence type="ECO:0000313" key="7">
    <source>
        <dbReference type="EMBL" id="GJN91317.1"/>
    </source>
</evidence>